<feature type="chain" id="PRO_5040938314" evidence="1">
    <location>
        <begin position="27"/>
        <end position="617"/>
    </location>
</feature>
<dbReference type="PANTHER" id="PTHR33361:SF16">
    <property type="entry name" value="DUF885 DOMAIN-CONTAINING PROTEIN"/>
    <property type="match status" value="1"/>
</dbReference>
<dbReference type="InterPro" id="IPR010281">
    <property type="entry name" value="DUF885"/>
</dbReference>
<sequence length="617" mass="69191">MAMLKYGSVMTLVVAAFAATIPVSNAAAAPAALATAQTESERFQSFLNGIYEQEILDSPMLATNFGRKEGYGKWDDISARAEEAGIARVKKDLKTAQTKFQYDKLDEKSKLQYRVFIDEQNLLLDRHRWRNQLYPLNQIVGLQVEVPGILINQHSIDTVADAEAYISRLTATDRLFGQLMDQMRRQAAEGIYMPKQLYPILIADARQVVTGAPYDTGPDSPVWADFNRKIAALDIPADQKAALLAKARVALTTSFKPAYDRLVALLMQQAALSKTDGGVWQLKDGVAFYEFLISQFTTTKMTPADIHDLGLREVARVQHEMQAIMKTVGASGSVIDFMAQTKADPKFYYPDTDEGRMAYLNRARGIVGDMQAKLTEVFFAPAPLPLEVRRTEAYKEASAPSGYYEAGSLDGKRPGVINLNLSNMKIMATFDMDDLLYHEGVPGHHMQISTIMVDKSIPQLRKVDQWWQNSAFVEGWGLYAEGLAKDMGFYKDPYADFGRLSGELWRATRLVVDSGLHYKRWSAEQAIKYLNENTPSSEAANRLAVERYLAVPGQATSFMVGMKKFKDERERARVALGPDFDIREYHNVVLRNGYIPLWAVEQAVDSWIAQKKIAHTN</sequence>
<evidence type="ECO:0000256" key="1">
    <source>
        <dbReference type="SAM" id="SignalP"/>
    </source>
</evidence>
<evidence type="ECO:0000313" key="3">
    <source>
        <dbReference type="Proteomes" id="UP001141619"/>
    </source>
</evidence>
<keyword evidence="1" id="KW-0732">Signal</keyword>
<keyword evidence="3" id="KW-1185">Reference proteome</keyword>
<organism evidence="2 3">
    <name type="scientific">Govanella unica</name>
    <dbReference type="NCBI Taxonomy" id="2975056"/>
    <lineage>
        <taxon>Bacteria</taxon>
        <taxon>Pseudomonadati</taxon>
        <taxon>Pseudomonadota</taxon>
        <taxon>Alphaproteobacteria</taxon>
        <taxon>Emcibacterales</taxon>
        <taxon>Govanellaceae</taxon>
        <taxon>Govanella</taxon>
    </lineage>
</organism>
<reference evidence="2" key="1">
    <citation type="submission" date="2022-08" db="EMBL/GenBank/DDBJ databases">
        <authorList>
            <person name="Vandamme P."/>
            <person name="Hettiarachchi A."/>
            <person name="Peeters C."/>
            <person name="Cnockaert M."/>
            <person name="Carlier A."/>
        </authorList>
    </citation>
    <scope>NUCLEOTIDE SEQUENCE</scope>
    <source>
        <strain evidence="2">LMG 31809</strain>
    </source>
</reference>
<feature type="signal peptide" evidence="1">
    <location>
        <begin position="1"/>
        <end position="26"/>
    </location>
</feature>
<accession>A0A9X3Z6X1</accession>
<evidence type="ECO:0000313" key="2">
    <source>
        <dbReference type="EMBL" id="MDA5193458.1"/>
    </source>
</evidence>
<proteinExistence type="predicted"/>
<dbReference type="AlphaFoldDB" id="A0A9X3Z6X1"/>
<name>A0A9X3Z6X1_9PROT</name>
<gene>
    <name evidence="2" type="ORF">NYP16_05760</name>
</gene>
<dbReference type="Proteomes" id="UP001141619">
    <property type="component" value="Unassembled WGS sequence"/>
</dbReference>
<reference evidence="2" key="2">
    <citation type="journal article" date="2023" name="Syst. Appl. Microbiol.">
        <title>Govania unica gen. nov., sp. nov., a rare biosphere bacterium that represents a novel family in the class Alphaproteobacteria.</title>
        <authorList>
            <person name="Vandamme P."/>
            <person name="Peeters C."/>
            <person name="Hettiarachchi A."/>
            <person name="Cnockaert M."/>
            <person name="Carlier A."/>
        </authorList>
    </citation>
    <scope>NUCLEOTIDE SEQUENCE</scope>
    <source>
        <strain evidence="2">LMG 31809</strain>
    </source>
</reference>
<dbReference type="EMBL" id="JANWOI010000002">
    <property type="protein sequence ID" value="MDA5193458.1"/>
    <property type="molecule type" value="Genomic_DNA"/>
</dbReference>
<dbReference type="Pfam" id="PF05960">
    <property type="entry name" value="DUF885"/>
    <property type="match status" value="1"/>
</dbReference>
<comment type="caution">
    <text evidence="2">The sequence shown here is derived from an EMBL/GenBank/DDBJ whole genome shotgun (WGS) entry which is preliminary data.</text>
</comment>
<dbReference type="RefSeq" id="WP_274943160.1">
    <property type="nucleotide sequence ID" value="NZ_JANWOI010000002.1"/>
</dbReference>
<protein>
    <submittedName>
        <fullName evidence="2">DUF885 domain-containing protein</fullName>
    </submittedName>
</protein>
<dbReference type="PANTHER" id="PTHR33361">
    <property type="entry name" value="GLR0591 PROTEIN"/>
    <property type="match status" value="1"/>
</dbReference>